<dbReference type="InterPro" id="IPR028951">
    <property type="entry name" value="Imm64"/>
</dbReference>
<name>A0ABW5XWH1_9BACL</name>
<organism evidence="2 3">
    <name type="scientific">Kurthia populi</name>
    <dbReference type="NCBI Taxonomy" id="1562132"/>
    <lineage>
        <taxon>Bacteria</taxon>
        <taxon>Bacillati</taxon>
        <taxon>Bacillota</taxon>
        <taxon>Bacilli</taxon>
        <taxon>Bacillales</taxon>
        <taxon>Caryophanaceae</taxon>
        <taxon>Kurthia</taxon>
    </lineage>
</organism>
<proteinExistence type="predicted"/>
<evidence type="ECO:0000256" key="1">
    <source>
        <dbReference type="PROSITE-ProRule" id="PRU00339"/>
    </source>
</evidence>
<dbReference type="Proteomes" id="UP001597568">
    <property type="component" value="Unassembled WGS sequence"/>
</dbReference>
<dbReference type="PROSITE" id="PS50005">
    <property type="entry name" value="TPR"/>
    <property type="match status" value="1"/>
</dbReference>
<reference evidence="3" key="1">
    <citation type="journal article" date="2019" name="Int. J. Syst. Evol. Microbiol.">
        <title>The Global Catalogue of Microorganisms (GCM) 10K type strain sequencing project: providing services to taxonomists for standard genome sequencing and annotation.</title>
        <authorList>
            <consortium name="The Broad Institute Genomics Platform"/>
            <consortium name="The Broad Institute Genome Sequencing Center for Infectious Disease"/>
            <person name="Wu L."/>
            <person name="Ma J."/>
        </authorList>
    </citation>
    <scope>NUCLEOTIDE SEQUENCE [LARGE SCALE GENOMIC DNA]</scope>
    <source>
        <strain evidence="3">KCTC 33522</strain>
    </source>
</reference>
<comment type="caution">
    <text evidence="2">The sequence shown here is derived from an EMBL/GenBank/DDBJ whole genome shotgun (WGS) entry which is preliminary data.</text>
</comment>
<sequence>MDFTILTKNYYGEIMGYIANFDDFQEIPMSISIQREKNFYGYVLHLDESRLNDLVIDTIEKKIITWVINLSNLTNFRYGFCDYDSEIEYSPKKQPKINKSYSVIFWPEEGQTKVIKNSWKIDGLTEREIGLGENLFDKDDIKMDKYNLIVYKALFFELFMMKKKAIHSILSNLYKLDDKREISSLLINVGMIYNKLGEKNVASEYFIKGLHLVENEKLEYHPDFPKILRIISENSTLEVSEYWKRNFRQRINDDKKFSKCFKM</sequence>
<protein>
    <submittedName>
        <fullName evidence="2">Imm64 family immunity protein</fullName>
    </submittedName>
</protein>
<evidence type="ECO:0000313" key="3">
    <source>
        <dbReference type="Proteomes" id="UP001597568"/>
    </source>
</evidence>
<accession>A0ABW5XWH1</accession>
<feature type="repeat" description="TPR" evidence="1">
    <location>
        <begin position="183"/>
        <end position="216"/>
    </location>
</feature>
<dbReference type="InterPro" id="IPR019734">
    <property type="entry name" value="TPR_rpt"/>
</dbReference>
<keyword evidence="3" id="KW-1185">Reference proteome</keyword>
<dbReference type="Gene3D" id="1.25.40.10">
    <property type="entry name" value="Tetratricopeptide repeat domain"/>
    <property type="match status" value="1"/>
</dbReference>
<dbReference type="Pfam" id="PF15600">
    <property type="entry name" value="Imm64"/>
    <property type="match status" value="1"/>
</dbReference>
<evidence type="ECO:0000313" key="2">
    <source>
        <dbReference type="EMBL" id="MFD2867354.1"/>
    </source>
</evidence>
<keyword evidence="1" id="KW-0802">TPR repeat</keyword>
<dbReference type="RefSeq" id="WP_380146690.1">
    <property type="nucleotide sequence ID" value="NZ_JBHUOR010000014.1"/>
</dbReference>
<gene>
    <name evidence="2" type="ORF">ACFSY7_02415</name>
</gene>
<dbReference type="InterPro" id="IPR011990">
    <property type="entry name" value="TPR-like_helical_dom_sf"/>
</dbReference>
<dbReference type="EMBL" id="JBHUOR010000014">
    <property type="protein sequence ID" value="MFD2867354.1"/>
    <property type="molecule type" value="Genomic_DNA"/>
</dbReference>